<gene>
    <name evidence="1" type="ORF">CEXT_813671</name>
</gene>
<organism evidence="1 2">
    <name type="scientific">Caerostris extrusa</name>
    <name type="common">Bark spider</name>
    <name type="synonym">Caerostris bankana</name>
    <dbReference type="NCBI Taxonomy" id="172846"/>
    <lineage>
        <taxon>Eukaryota</taxon>
        <taxon>Metazoa</taxon>
        <taxon>Ecdysozoa</taxon>
        <taxon>Arthropoda</taxon>
        <taxon>Chelicerata</taxon>
        <taxon>Arachnida</taxon>
        <taxon>Araneae</taxon>
        <taxon>Araneomorphae</taxon>
        <taxon>Entelegynae</taxon>
        <taxon>Araneoidea</taxon>
        <taxon>Araneidae</taxon>
        <taxon>Caerostris</taxon>
    </lineage>
</organism>
<protein>
    <submittedName>
        <fullName evidence="1">Uncharacterized protein</fullName>
    </submittedName>
</protein>
<keyword evidence="2" id="KW-1185">Reference proteome</keyword>
<evidence type="ECO:0000313" key="2">
    <source>
        <dbReference type="Proteomes" id="UP001054945"/>
    </source>
</evidence>
<evidence type="ECO:0000313" key="1">
    <source>
        <dbReference type="EMBL" id="GIY69162.1"/>
    </source>
</evidence>
<feature type="non-terminal residue" evidence="1">
    <location>
        <position position="39"/>
    </location>
</feature>
<comment type="caution">
    <text evidence="1">The sequence shown here is derived from an EMBL/GenBank/DDBJ whole genome shotgun (WGS) entry which is preliminary data.</text>
</comment>
<dbReference type="EMBL" id="BPLR01014499">
    <property type="protein sequence ID" value="GIY69162.1"/>
    <property type="molecule type" value="Genomic_DNA"/>
</dbReference>
<sequence>MSSILPSFSKSISDDDFGAKRGRKMSNFCGDTLARGVIA</sequence>
<reference evidence="1 2" key="1">
    <citation type="submission" date="2021-06" db="EMBL/GenBank/DDBJ databases">
        <title>Caerostris extrusa draft genome.</title>
        <authorList>
            <person name="Kono N."/>
            <person name="Arakawa K."/>
        </authorList>
    </citation>
    <scope>NUCLEOTIDE SEQUENCE [LARGE SCALE GENOMIC DNA]</scope>
</reference>
<accession>A0AAV4VGA2</accession>
<name>A0AAV4VGA2_CAEEX</name>
<proteinExistence type="predicted"/>
<dbReference type="AlphaFoldDB" id="A0AAV4VGA2"/>
<dbReference type="Proteomes" id="UP001054945">
    <property type="component" value="Unassembled WGS sequence"/>
</dbReference>